<evidence type="ECO:0000313" key="1">
    <source>
        <dbReference type="EMBL" id="KAI4378924.1"/>
    </source>
</evidence>
<dbReference type="Proteomes" id="UP001057402">
    <property type="component" value="Chromosome 4"/>
</dbReference>
<reference evidence="2" key="1">
    <citation type="journal article" date="2023" name="Front. Plant Sci.">
        <title>Chromosomal-level genome assembly of Melastoma candidum provides insights into trichome evolution.</title>
        <authorList>
            <person name="Zhong Y."/>
            <person name="Wu W."/>
            <person name="Sun C."/>
            <person name="Zou P."/>
            <person name="Liu Y."/>
            <person name="Dai S."/>
            <person name="Zhou R."/>
        </authorList>
    </citation>
    <scope>NUCLEOTIDE SEQUENCE [LARGE SCALE GENOMIC DNA]</scope>
</reference>
<comment type="caution">
    <text evidence="1">The sequence shown here is derived from an EMBL/GenBank/DDBJ whole genome shotgun (WGS) entry which is preliminary data.</text>
</comment>
<organism evidence="1 2">
    <name type="scientific">Melastoma candidum</name>
    <dbReference type="NCBI Taxonomy" id="119954"/>
    <lineage>
        <taxon>Eukaryota</taxon>
        <taxon>Viridiplantae</taxon>
        <taxon>Streptophyta</taxon>
        <taxon>Embryophyta</taxon>
        <taxon>Tracheophyta</taxon>
        <taxon>Spermatophyta</taxon>
        <taxon>Magnoliopsida</taxon>
        <taxon>eudicotyledons</taxon>
        <taxon>Gunneridae</taxon>
        <taxon>Pentapetalae</taxon>
        <taxon>rosids</taxon>
        <taxon>malvids</taxon>
        <taxon>Myrtales</taxon>
        <taxon>Melastomataceae</taxon>
        <taxon>Melastomatoideae</taxon>
        <taxon>Melastomateae</taxon>
        <taxon>Melastoma</taxon>
    </lineage>
</organism>
<proteinExistence type="predicted"/>
<accession>A0ACB9RJ91</accession>
<gene>
    <name evidence="1" type="ORF">MLD38_016341</name>
</gene>
<dbReference type="EMBL" id="CM042883">
    <property type="protein sequence ID" value="KAI4378924.1"/>
    <property type="molecule type" value="Genomic_DNA"/>
</dbReference>
<name>A0ACB9RJ91_9MYRT</name>
<keyword evidence="2" id="KW-1185">Reference proteome</keyword>
<sequence>MVQRTPTSTEAELEVSFGYHSKARDMPRGCEVVFPGTQFCPSSVPSFSYLSGAALSANATLANTNICHGLIGEDILPSRDSPKSFRKIPSCSSLSKLEQLSSSLHSSTSISSCSPPWQTNSFENDSFLKPMRVRCPSDVFLNVMEVTAAGGAAGEDRVQAICSEENGLLFCGIYDGFNGRDAADFLAGTFYDTIMSYLDPLLSWELNQGFPESFDGLEADKSPPSMFNGLQQKTESTLTQLQQGIVESLRNALVDAENEFLNMVEQEMDDRPDLVSIGSCVLAVLLHGNDLYTLNLGDSRAVLAKYDGKDLKAVELTENHNVDNQVERNRLLREHPDDPKTVVMGKVKGKLKVTRALGVGYLKKEVLNDALMGILRVRDLRSPPYISTQPAINLHTISSEDHFVVVASDGLFDFFSNDEVVRLINSFILENPTSDPAKLIVEQLLLRAADCAGLTLKELMDVPAGKRRNYHDDVTVVVIMLGMNQRTLKASTPI</sequence>
<evidence type="ECO:0000313" key="2">
    <source>
        <dbReference type="Proteomes" id="UP001057402"/>
    </source>
</evidence>
<protein>
    <submittedName>
        <fullName evidence="1">Uncharacterized protein</fullName>
    </submittedName>
</protein>